<evidence type="ECO:0000256" key="1">
    <source>
        <dbReference type="ARBA" id="ARBA00006432"/>
    </source>
</evidence>
<evidence type="ECO:0008006" key="6">
    <source>
        <dbReference type="Google" id="ProtNLM"/>
    </source>
</evidence>
<dbReference type="FunFam" id="3.30.300.30:FF:000008">
    <property type="entry name" value="2,3-dihydroxybenzoate-AMP ligase"/>
    <property type="match status" value="1"/>
</dbReference>
<accession>A0A381P3W2</accession>
<protein>
    <recommendedName>
        <fullName evidence="6">AMP-dependent synthetase/ligase domain-containing protein</fullName>
    </recommendedName>
</protein>
<feature type="domain" description="AMP-dependent synthetase/ligase" evidence="3">
    <location>
        <begin position="1"/>
        <end position="143"/>
    </location>
</feature>
<dbReference type="AlphaFoldDB" id="A0A381P3W2"/>
<dbReference type="Pfam" id="PF00501">
    <property type="entry name" value="AMP-binding"/>
    <property type="match status" value="1"/>
</dbReference>
<dbReference type="PANTHER" id="PTHR24096">
    <property type="entry name" value="LONG-CHAIN-FATTY-ACID--COA LIGASE"/>
    <property type="match status" value="1"/>
</dbReference>
<feature type="domain" description="AMP-binding enzyme C-terminal" evidence="4">
    <location>
        <begin position="194"/>
        <end position="268"/>
    </location>
</feature>
<feature type="non-terminal residue" evidence="5">
    <location>
        <position position="1"/>
    </location>
</feature>
<evidence type="ECO:0000259" key="4">
    <source>
        <dbReference type="Pfam" id="PF13193"/>
    </source>
</evidence>
<dbReference type="PANTHER" id="PTHR24096:SF267">
    <property type="entry name" value="MALONATE--COA LIGASE ACSF3, MITOCHONDRIAL"/>
    <property type="match status" value="1"/>
</dbReference>
<dbReference type="Pfam" id="PF13193">
    <property type="entry name" value="AMP-binding_C"/>
    <property type="match status" value="1"/>
</dbReference>
<dbReference type="InterPro" id="IPR025110">
    <property type="entry name" value="AMP-bd_C"/>
</dbReference>
<keyword evidence="2" id="KW-0436">Ligase</keyword>
<dbReference type="SUPFAM" id="SSF56801">
    <property type="entry name" value="Acetyl-CoA synthetase-like"/>
    <property type="match status" value="1"/>
</dbReference>
<dbReference type="GO" id="GO:0016405">
    <property type="term" value="F:CoA-ligase activity"/>
    <property type="evidence" value="ECO:0007669"/>
    <property type="project" value="TreeGrafter"/>
</dbReference>
<evidence type="ECO:0000313" key="5">
    <source>
        <dbReference type="EMBL" id="SUZ61626.1"/>
    </source>
</evidence>
<dbReference type="InterPro" id="IPR000873">
    <property type="entry name" value="AMP-dep_synth/lig_dom"/>
</dbReference>
<proteinExistence type="inferred from homology"/>
<evidence type="ECO:0000259" key="3">
    <source>
        <dbReference type="Pfam" id="PF00501"/>
    </source>
</evidence>
<dbReference type="EMBL" id="UINC01000816">
    <property type="protein sequence ID" value="SUZ61626.1"/>
    <property type="molecule type" value="Genomic_DNA"/>
</dbReference>
<sequence length="284" mass="31426">GVTSIVMKEFDPVSAWELLQREKINCSLLVPAMLNFMIQVPNISQYDYSSLRWIQSGASPLPVSLIRQYAEQKIEVHQIYGLTESCGPACVISGENALKKIGSTGRPFFHTEARIVDENGKDCEAGEQGEVWVSGKHVMLEYWNRPDATAETITSDGWLRTGDVASADEDGFIYIQDRIKDMIISGGENVYPAEIENIILTHPAVTEVAVIGQPSDKWGESPFAVVVKKDESLTEADVLSHCHGKLGRFKVPRGAVFVEVIPRNANGKVLKRELRKQFPGPAIE</sequence>
<dbReference type="InterPro" id="IPR045851">
    <property type="entry name" value="AMP-bd_C_sf"/>
</dbReference>
<evidence type="ECO:0000256" key="2">
    <source>
        <dbReference type="ARBA" id="ARBA00022598"/>
    </source>
</evidence>
<dbReference type="InterPro" id="IPR042099">
    <property type="entry name" value="ANL_N_sf"/>
</dbReference>
<comment type="similarity">
    <text evidence="1">Belongs to the ATP-dependent AMP-binding enzyme family.</text>
</comment>
<name>A0A381P3W2_9ZZZZ</name>
<reference evidence="5" key="1">
    <citation type="submission" date="2018-05" db="EMBL/GenBank/DDBJ databases">
        <authorList>
            <person name="Lanie J.A."/>
            <person name="Ng W.-L."/>
            <person name="Kazmierczak K.M."/>
            <person name="Andrzejewski T.M."/>
            <person name="Davidsen T.M."/>
            <person name="Wayne K.J."/>
            <person name="Tettelin H."/>
            <person name="Glass J.I."/>
            <person name="Rusch D."/>
            <person name="Podicherti R."/>
            <person name="Tsui H.-C.T."/>
            <person name="Winkler M.E."/>
        </authorList>
    </citation>
    <scope>NUCLEOTIDE SEQUENCE</scope>
</reference>
<dbReference type="Gene3D" id="3.30.300.30">
    <property type="match status" value="1"/>
</dbReference>
<gene>
    <name evidence="5" type="ORF">METZ01_LOCUS14480</name>
</gene>
<organism evidence="5">
    <name type="scientific">marine metagenome</name>
    <dbReference type="NCBI Taxonomy" id="408172"/>
    <lineage>
        <taxon>unclassified sequences</taxon>
        <taxon>metagenomes</taxon>
        <taxon>ecological metagenomes</taxon>
    </lineage>
</organism>
<dbReference type="Gene3D" id="3.40.50.12780">
    <property type="entry name" value="N-terminal domain of ligase-like"/>
    <property type="match status" value="1"/>
</dbReference>